<feature type="domain" description="Major facilitator superfamily (MFS) profile" evidence="9">
    <location>
        <begin position="21"/>
        <end position="482"/>
    </location>
</feature>
<dbReference type="InterPro" id="IPR011701">
    <property type="entry name" value="MFS"/>
</dbReference>
<evidence type="ECO:0000313" key="11">
    <source>
        <dbReference type="Proteomes" id="UP000579250"/>
    </source>
</evidence>
<reference evidence="10 11" key="1">
    <citation type="submission" date="2020-04" db="EMBL/GenBank/DDBJ databases">
        <title>MicrobeNet Type strains.</title>
        <authorList>
            <person name="Nicholson A.C."/>
        </authorList>
    </citation>
    <scope>NUCLEOTIDE SEQUENCE [LARGE SCALE GENOMIC DNA]</scope>
    <source>
        <strain evidence="10 11">ATCC BAA-277</strain>
    </source>
</reference>
<feature type="transmembrane region" description="Helical" evidence="8">
    <location>
        <begin position="18"/>
        <end position="39"/>
    </location>
</feature>
<dbReference type="PANTHER" id="PTHR42718">
    <property type="entry name" value="MAJOR FACILITATOR SUPERFAMILY MULTIDRUG TRANSPORTER MFSC"/>
    <property type="match status" value="1"/>
</dbReference>
<feature type="transmembrane region" description="Helical" evidence="8">
    <location>
        <begin position="366"/>
        <end position="389"/>
    </location>
</feature>
<comment type="caution">
    <text evidence="10">The sequence shown here is derived from an EMBL/GenBank/DDBJ whole genome shotgun (WGS) entry which is preliminary data.</text>
</comment>
<keyword evidence="11" id="KW-1185">Reference proteome</keyword>
<evidence type="ECO:0000256" key="7">
    <source>
        <dbReference type="ARBA" id="ARBA00023136"/>
    </source>
</evidence>
<evidence type="ECO:0000256" key="5">
    <source>
        <dbReference type="ARBA" id="ARBA00022692"/>
    </source>
</evidence>
<dbReference type="GO" id="GO:0022857">
    <property type="term" value="F:transmembrane transporter activity"/>
    <property type="evidence" value="ECO:0007669"/>
    <property type="project" value="InterPro"/>
</dbReference>
<dbReference type="PANTHER" id="PTHR42718:SF9">
    <property type="entry name" value="MAJOR FACILITATOR SUPERFAMILY MULTIDRUG TRANSPORTER MFSC"/>
    <property type="match status" value="1"/>
</dbReference>
<sequence length="482" mass="49346">MTTLAAPPAPSQRLDRGLVTLGIVVVLGAIMSIIDATAVNVATRTLAADFGASITSVQWVLTGYMLGLAAVIPVTGWATERFGARRVWVTALLLFLLGSALSGLAWSMPSLIAFRVVQGAGGGMIIPVAQTILAQAAGPSRMGRVMGFIGLPMLLGSVAGPIAGGLIISSLGWRWIFFVNLPLGLIAVIAALRLLPRSAPRPASLDVRGLLLLCGGVTLFVYGTTEAGRPGGLDSPRTWAFIGAAAALIALYAVHARRRSALIDIALFRYRGFAAAAVTNVVVAIALFGVLVLLPLYWQVVRGHGPLATGLLLTPQALGAAVAMPLAGRLTDRLGAGVVVPTGIVLGLLGTAAYTQLHADTSVTLLAAALFVIGLGLGATIMPSMAAAYQTLPPHLIPRATSAINTLQRMGASVGTTALAVVLQREITAQTPGLAALGPLPDGVRAAVAPELAVAFSDAFWIALAIAVLALAPALLLPRTKA</sequence>
<dbReference type="Gene3D" id="1.20.1250.20">
    <property type="entry name" value="MFS general substrate transporter like domains"/>
    <property type="match status" value="1"/>
</dbReference>
<keyword evidence="7 8" id="KW-0472">Membrane</keyword>
<name>A0A846Z642_9ACTN</name>
<dbReference type="GO" id="GO:0005886">
    <property type="term" value="C:plasma membrane"/>
    <property type="evidence" value="ECO:0007669"/>
    <property type="project" value="UniProtKB-SubCell"/>
</dbReference>
<keyword evidence="3" id="KW-0813">Transport</keyword>
<evidence type="ECO:0000313" key="10">
    <source>
        <dbReference type="EMBL" id="NKZ06138.1"/>
    </source>
</evidence>
<evidence type="ECO:0000256" key="8">
    <source>
        <dbReference type="SAM" id="Phobius"/>
    </source>
</evidence>
<comment type="similarity">
    <text evidence="2">Belongs to the major facilitator superfamily. EmrB family.</text>
</comment>
<keyword evidence="4" id="KW-1003">Cell membrane</keyword>
<dbReference type="InterPro" id="IPR036259">
    <property type="entry name" value="MFS_trans_sf"/>
</dbReference>
<feature type="transmembrane region" description="Helical" evidence="8">
    <location>
        <begin position="145"/>
        <end position="169"/>
    </location>
</feature>
<feature type="transmembrane region" description="Helical" evidence="8">
    <location>
        <begin position="175"/>
        <end position="195"/>
    </location>
</feature>
<dbReference type="NCBIfam" id="TIGR00711">
    <property type="entry name" value="efflux_EmrB"/>
    <property type="match status" value="1"/>
</dbReference>
<dbReference type="AlphaFoldDB" id="A0A846Z642"/>
<proteinExistence type="inferred from homology"/>
<dbReference type="PROSITE" id="PS50850">
    <property type="entry name" value="MFS"/>
    <property type="match status" value="1"/>
</dbReference>
<evidence type="ECO:0000256" key="3">
    <source>
        <dbReference type="ARBA" id="ARBA00022448"/>
    </source>
</evidence>
<evidence type="ECO:0000256" key="4">
    <source>
        <dbReference type="ARBA" id="ARBA00022475"/>
    </source>
</evidence>
<feature type="transmembrane region" description="Helical" evidence="8">
    <location>
        <begin position="334"/>
        <end position="354"/>
    </location>
</feature>
<dbReference type="RefSeq" id="WP_067634628.1">
    <property type="nucleotide sequence ID" value="NZ_JAAXPI010000030.1"/>
</dbReference>
<protein>
    <submittedName>
        <fullName evidence="10">DHA2 family efflux MFS transporter permease subunit</fullName>
    </submittedName>
</protein>
<evidence type="ECO:0000259" key="9">
    <source>
        <dbReference type="PROSITE" id="PS50850"/>
    </source>
</evidence>
<dbReference type="InterPro" id="IPR020846">
    <property type="entry name" value="MFS_dom"/>
</dbReference>
<feature type="transmembrane region" description="Helical" evidence="8">
    <location>
        <begin position="59"/>
        <end position="78"/>
    </location>
</feature>
<evidence type="ECO:0000256" key="2">
    <source>
        <dbReference type="ARBA" id="ARBA00008537"/>
    </source>
</evidence>
<keyword evidence="6 8" id="KW-1133">Transmembrane helix</keyword>
<dbReference type="Gene3D" id="1.20.1720.10">
    <property type="entry name" value="Multidrug resistance protein D"/>
    <property type="match status" value="1"/>
</dbReference>
<dbReference type="CDD" id="cd17503">
    <property type="entry name" value="MFS_LmrB_MDR_like"/>
    <property type="match status" value="1"/>
</dbReference>
<dbReference type="SUPFAM" id="SSF103473">
    <property type="entry name" value="MFS general substrate transporter"/>
    <property type="match status" value="1"/>
</dbReference>
<comment type="subcellular location">
    <subcellularLocation>
        <location evidence="1">Cell membrane</location>
        <topology evidence="1">Multi-pass membrane protein</topology>
    </subcellularLocation>
</comment>
<dbReference type="PRINTS" id="PR01036">
    <property type="entry name" value="TCRTETB"/>
</dbReference>
<accession>A0A846Z642</accession>
<organism evidence="10 11">
    <name type="scientific">Actinomadura latina</name>
    <dbReference type="NCBI Taxonomy" id="163603"/>
    <lineage>
        <taxon>Bacteria</taxon>
        <taxon>Bacillati</taxon>
        <taxon>Actinomycetota</taxon>
        <taxon>Actinomycetes</taxon>
        <taxon>Streptosporangiales</taxon>
        <taxon>Thermomonosporaceae</taxon>
        <taxon>Actinomadura</taxon>
    </lineage>
</organism>
<feature type="transmembrane region" description="Helical" evidence="8">
    <location>
        <begin position="237"/>
        <end position="254"/>
    </location>
</feature>
<evidence type="ECO:0000256" key="1">
    <source>
        <dbReference type="ARBA" id="ARBA00004651"/>
    </source>
</evidence>
<dbReference type="Proteomes" id="UP000579250">
    <property type="component" value="Unassembled WGS sequence"/>
</dbReference>
<evidence type="ECO:0000256" key="6">
    <source>
        <dbReference type="ARBA" id="ARBA00022989"/>
    </source>
</evidence>
<feature type="transmembrane region" description="Helical" evidence="8">
    <location>
        <begin position="275"/>
        <end position="298"/>
    </location>
</feature>
<dbReference type="InterPro" id="IPR004638">
    <property type="entry name" value="EmrB-like"/>
</dbReference>
<keyword evidence="5 8" id="KW-0812">Transmembrane</keyword>
<gene>
    <name evidence="10" type="ORF">HGB48_20660</name>
</gene>
<feature type="transmembrane region" description="Helical" evidence="8">
    <location>
        <begin position="207"/>
        <end position="225"/>
    </location>
</feature>
<dbReference type="EMBL" id="JAAXPI010000030">
    <property type="protein sequence ID" value="NKZ06138.1"/>
    <property type="molecule type" value="Genomic_DNA"/>
</dbReference>
<feature type="transmembrane region" description="Helical" evidence="8">
    <location>
        <begin position="87"/>
        <end position="106"/>
    </location>
</feature>
<feature type="transmembrane region" description="Helical" evidence="8">
    <location>
        <begin position="112"/>
        <end position="133"/>
    </location>
</feature>
<dbReference type="Pfam" id="PF07690">
    <property type="entry name" value="MFS_1"/>
    <property type="match status" value="1"/>
</dbReference>
<feature type="transmembrane region" description="Helical" evidence="8">
    <location>
        <begin position="459"/>
        <end position="477"/>
    </location>
</feature>